<proteinExistence type="predicted"/>
<dbReference type="EMBL" id="BAABRN010000035">
    <property type="protein sequence ID" value="GAA5503031.1"/>
    <property type="molecule type" value="Genomic_DNA"/>
</dbReference>
<dbReference type="Proteomes" id="UP001458946">
    <property type="component" value="Unassembled WGS sequence"/>
</dbReference>
<feature type="signal peptide" evidence="1">
    <location>
        <begin position="1"/>
        <end position="26"/>
    </location>
</feature>
<evidence type="ECO:0000313" key="3">
    <source>
        <dbReference type="Proteomes" id="UP001458946"/>
    </source>
</evidence>
<protein>
    <submittedName>
        <fullName evidence="2">Uncharacterized protein</fullName>
    </submittedName>
</protein>
<dbReference type="RefSeq" id="WP_353543004.1">
    <property type="nucleotide sequence ID" value="NZ_BAABRN010000035.1"/>
</dbReference>
<evidence type="ECO:0000313" key="2">
    <source>
        <dbReference type="EMBL" id="GAA5503031.1"/>
    </source>
</evidence>
<evidence type="ECO:0000256" key="1">
    <source>
        <dbReference type="SAM" id="SignalP"/>
    </source>
</evidence>
<organism evidence="2 3">
    <name type="scientific">Deinococcus xinjiangensis</name>
    <dbReference type="NCBI Taxonomy" id="457454"/>
    <lineage>
        <taxon>Bacteria</taxon>
        <taxon>Thermotogati</taxon>
        <taxon>Deinococcota</taxon>
        <taxon>Deinococci</taxon>
        <taxon>Deinococcales</taxon>
        <taxon>Deinococcaceae</taxon>
        <taxon>Deinococcus</taxon>
    </lineage>
</organism>
<reference evidence="2 3" key="1">
    <citation type="submission" date="2024-02" db="EMBL/GenBank/DDBJ databases">
        <title>Deinococcus xinjiangensis NBRC 107630.</title>
        <authorList>
            <person name="Ichikawa N."/>
            <person name="Katano-Makiyama Y."/>
            <person name="Hidaka K."/>
        </authorList>
    </citation>
    <scope>NUCLEOTIDE SEQUENCE [LARGE SCALE GENOMIC DNA]</scope>
    <source>
        <strain evidence="2 3">NBRC 107630</strain>
    </source>
</reference>
<gene>
    <name evidence="2" type="ORF">Dxin01_02780</name>
</gene>
<name>A0ABP9VEI1_9DEIO</name>
<accession>A0ABP9VEI1</accession>
<keyword evidence="3" id="KW-1185">Reference proteome</keyword>
<comment type="caution">
    <text evidence="2">The sequence shown here is derived from an EMBL/GenBank/DDBJ whole genome shotgun (WGS) entry which is preliminary data.</text>
</comment>
<sequence>MKRICLALGAALALPVAALVIVQSPAACHLQVIPDYDFKFVYTAVLRPSPRCGVDEVLRVRKSSTMNVRRNGAPYQPIKPDGSAKYSGLYSWSLSSLTSNIPPAELNTISSWRWEWYDAQALNPRTQQKGVWRAAEVLHAAP</sequence>
<feature type="chain" id="PRO_5046107262" evidence="1">
    <location>
        <begin position="27"/>
        <end position="142"/>
    </location>
</feature>
<keyword evidence="1" id="KW-0732">Signal</keyword>